<dbReference type="GO" id="GO:0032259">
    <property type="term" value="P:methylation"/>
    <property type="evidence" value="ECO:0007669"/>
    <property type="project" value="UniProtKB-KW"/>
</dbReference>
<reference evidence="5" key="1">
    <citation type="submission" date="2021-04" db="EMBL/GenBank/DDBJ databases">
        <title>Genome based classification of Actinospica acidithermotolerans sp. nov., an actinobacterium isolated from an Indonesian hot spring.</title>
        <authorList>
            <person name="Kusuma A.B."/>
            <person name="Putra K.E."/>
            <person name="Nafisah S."/>
            <person name="Loh J."/>
            <person name="Nouioui I."/>
            <person name="Goodfellow M."/>
        </authorList>
    </citation>
    <scope>NUCLEOTIDE SEQUENCE</scope>
    <source>
        <strain evidence="5">MGRD01-02</strain>
    </source>
</reference>
<dbReference type="PANTHER" id="PTHR43861:SF1">
    <property type="entry name" value="TRANS-ACONITATE 2-METHYLTRANSFERASE"/>
    <property type="match status" value="1"/>
</dbReference>
<feature type="compositionally biased region" description="Gly residues" evidence="3">
    <location>
        <begin position="113"/>
        <end position="125"/>
    </location>
</feature>
<dbReference type="GO" id="GO:0008168">
    <property type="term" value="F:methyltransferase activity"/>
    <property type="evidence" value="ECO:0007669"/>
    <property type="project" value="UniProtKB-KW"/>
</dbReference>
<proteinExistence type="predicted"/>
<organism evidence="5 6">
    <name type="scientific">Actinospica acidithermotolerans</name>
    <dbReference type="NCBI Taxonomy" id="2828514"/>
    <lineage>
        <taxon>Bacteria</taxon>
        <taxon>Bacillati</taxon>
        <taxon>Actinomycetota</taxon>
        <taxon>Actinomycetes</taxon>
        <taxon>Catenulisporales</taxon>
        <taxon>Actinospicaceae</taxon>
        <taxon>Actinospica</taxon>
    </lineage>
</organism>
<sequence length="307" mass="32010">MTNPLPRSAAEREEHVLERSGSEAEVRVAAEGAERKEGAGGEEGDGRPDAGTGAGYLQVTRAAYDTVAASYADLLADDLAQQPFDRAALALYAELVHSTGADTGTCTRTGPRIGSGTGPGAGPGIGSSTAAGDDAAPPRVADIGCGPGRITAHLAALGLDASGIDLSPAMIDEARRRHPELTFTVGSMTDLDLPPGELDGIVAWYSVIHIPPAEHRAVYAGFHRALKPAGQLLLAFHVGDERRVITDAYGHTGLRYDAYRLRPDRVEQDLAATGFAHVARLTRAPIGREGSAQAYVLARALPAALDH</sequence>
<dbReference type="Gene3D" id="3.40.50.150">
    <property type="entry name" value="Vaccinia Virus protein VP39"/>
    <property type="match status" value="1"/>
</dbReference>
<dbReference type="SUPFAM" id="SSF53335">
    <property type="entry name" value="S-adenosyl-L-methionine-dependent methyltransferases"/>
    <property type="match status" value="1"/>
</dbReference>
<keyword evidence="6" id="KW-1185">Reference proteome</keyword>
<dbReference type="CDD" id="cd02440">
    <property type="entry name" value="AdoMet_MTases"/>
    <property type="match status" value="1"/>
</dbReference>
<dbReference type="Pfam" id="PF13649">
    <property type="entry name" value="Methyltransf_25"/>
    <property type="match status" value="1"/>
</dbReference>
<keyword evidence="1 5" id="KW-0489">Methyltransferase</keyword>
<evidence type="ECO:0000256" key="2">
    <source>
        <dbReference type="ARBA" id="ARBA00022679"/>
    </source>
</evidence>
<keyword evidence="2" id="KW-0808">Transferase</keyword>
<dbReference type="EMBL" id="JAGSOH010000150">
    <property type="protein sequence ID" value="MBR7830706.1"/>
    <property type="molecule type" value="Genomic_DNA"/>
</dbReference>
<name>A0A941EG55_9ACTN</name>
<dbReference type="InterPro" id="IPR029063">
    <property type="entry name" value="SAM-dependent_MTases_sf"/>
</dbReference>
<evidence type="ECO:0000313" key="6">
    <source>
        <dbReference type="Proteomes" id="UP000676325"/>
    </source>
</evidence>
<dbReference type="PANTHER" id="PTHR43861">
    <property type="entry name" value="TRANS-ACONITATE 2-METHYLTRANSFERASE-RELATED"/>
    <property type="match status" value="1"/>
</dbReference>
<feature type="domain" description="Methyltransferase" evidence="4">
    <location>
        <begin position="140"/>
        <end position="230"/>
    </location>
</feature>
<comment type="caution">
    <text evidence="5">The sequence shown here is derived from an EMBL/GenBank/DDBJ whole genome shotgun (WGS) entry which is preliminary data.</text>
</comment>
<dbReference type="Proteomes" id="UP000676325">
    <property type="component" value="Unassembled WGS sequence"/>
</dbReference>
<accession>A0A941EG55</accession>
<feature type="region of interest" description="Disordered" evidence="3">
    <location>
        <begin position="1"/>
        <end position="53"/>
    </location>
</feature>
<protein>
    <submittedName>
        <fullName evidence="5">Class I SAM-dependent methyltransferase</fullName>
    </submittedName>
</protein>
<evidence type="ECO:0000259" key="4">
    <source>
        <dbReference type="Pfam" id="PF13649"/>
    </source>
</evidence>
<evidence type="ECO:0000256" key="3">
    <source>
        <dbReference type="SAM" id="MobiDB-lite"/>
    </source>
</evidence>
<feature type="compositionally biased region" description="Basic and acidic residues" evidence="3">
    <location>
        <begin position="9"/>
        <end position="48"/>
    </location>
</feature>
<dbReference type="RefSeq" id="WP_212521830.1">
    <property type="nucleotide sequence ID" value="NZ_JAGSOH010000150.1"/>
</dbReference>
<dbReference type="InterPro" id="IPR041698">
    <property type="entry name" value="Methyltransf_25"/>
</dbReference>
<feature type="region of interest" description="Disordered" evidence="3">
    <location>
        <begin position="103"/>
        <end position="140"/>
    </location>
</feature>
<dbReference type="AlphaFoldDB" id="A0A941EG55"/>
<gene>
    <name evidence="5" type="ORF">KDK95_30670</name>
</gene>
<evidence type="ECO:0000256" key="1">
    <source>
        <dbReference type="ARBA" id="ARBA00022603"/>
    </source>
</evidence>
<evidence type="ECO:0000313" key="5">
    <source>
        <dbReference type="EMBL" id="MBR7830706.1"/>
    </source>
</evidence>